<dbReference type="EMBL" id="CXST01000001">
    <property type="protein sequence ID" value="CTQ43358.1"/>
    <property type="molecule type" value="Genomic_DNA"/>
</dbReference>
<keyword evidence="4 5" id="KW-0131">Cell cycle</keyword>
<keyword evidence="9" id="KW-1185">Reference proteome</keyword>
<dbReference type="STRING" id="187304.B0E33_21245"/>
<name>A0A0M6Y100_9HYPH</name>
<dbReference type="Gene3D" id="3.30.1490.110">
    <property type="match status" value="1"/>
</dbReference>
<evidence type="ECO:0000256" key="4">
    <source>
        <dbReference type="ARBA" id="ARBA00023306"/>
    </source>
</evidence>
<dbReference type="GO" id="GO:0009898">
    <property type="term" value="C:cytoplasmic side of plasma membrane"/>
    <property type="evidence" value="ECO:0007669"/>
    <property type="project" value="UniProtKB-UniRule"/>
</dbReference>
<dbReference type="InterPro" id="IPR003494">
    <property type="entry name" value="SHS2_FtsA"/>
</dbReference>
<gene>
    <name evidence="5 8" type="primary">ftsA</name>
    <name evidence="8" type="ORF">LAL4801_01796</name>
</gene>
<protein>
    <recommendedName>
        <fullName evidence="5 6">Cell division protein FtsA</fullName>
    </recommendedName>
</protein>
<proteinExistence type="inferred from homology"/>
<dbReference type="Proteomes" id="UP000048926">
    <property type="component" value="Unassembled WGS sequence"/>
</dbReference>
<comment type="subcellular location">
    <subcellularLocation>
        <location evidence="5">Cell membrane</location>
        <topology evidence="5">Peripheral membrane protein</topology>
        <orientation evidence="5">Cytoplasmic side</orientation>
    </subcellularLocation>
    <text evidence="5">Localizes to the Z ring in an FtsZ-dependent manner. Targeted to the membrane through a conserved C-terminal amphipathic helix.</text>
</comment>
<dbReference type="SMART" id="SM00842">
    <property type="entry name" value="FtsA"/>
    <property type="match status" value="1"/>
</dbReference>
<organism evidence="8 9">
    <name type="scientific">Roseibium aggregatum</name>
    <dbReference type="NCBI Taxonomy" id="187304"/>
    <lineage>
        <taxon>Bacteria</taxon>
        <taxon>Pseudomonadati</taxon>
        <taxon>Pseudomonadota</taxon>
        <taxon>Alphaproteobacteria</taxon>
        <taxon>Hyphomicrobiales</taxon>
        <taxon>Stappiaceae</taxon>
        <taxon>Roseibium</taxon>
    </lineage>
</organism>
<accession>A0A0M6Y100</accession>
<comment type="similarity">
    <text evidence="5 6">Belongs to the FtsA/MreB family.</text>
</comment>
<evidence type="ECO:0000313" key="8">
    <source>
        <dbReference type="EMBL" id="CTQ43358.1"/>
    </source>
</evidence>
<dbReference type="PANTHER" id="PTHR32432">
    <property type="entry name" value="CELL DIVISION PROTEIN FTSA-RELATED"/>
    <property type="match status" value="1"/>
</dbReference>
<keyword evidence="2 5" id="KW-0132">Cell division</keyword>
<dbReference type="SUPFAM" id="SSF53067">
    <property type="entry name" value="Actin-like ATPase domain"/>
    <property type="match status" value="2"/>
</dbReference>
<dbReference type="PIRSF" id="PIRSF003101">
    <property type="entry name" value="FtsA"/>
    <property type="match status" value="1"/>
</dbReference>
<dbReference type="AlphaFoldDB" id="A0A0M6Y100"/>
<reference evidence="9" key="1">
    <citation type="submission" date="2015-07" db="EMBL/GenBank/DDBJ databases">
        <authorList>
            <person name="Rodrigo-Torres Lidia"/>
            <person name="Arahal R.David."/>
        </authorList>
    </citation>
    <scope>NUCLEOTIDE SEQUENCE [LARGE SCALE GENOMIC DNA]</scope>
    <source>
        <strain evidence="9">CECT 4801</strain>
    </source>
</reference>
<dbReference type="GO" id="GO:0032153">
    <property type="term" value="C:cell division site"/>
    <property type="evidence" value="ECO:0007669"/>
    <property type="project" value="UniProtKB-UniRule"/>
</dbReference>
<dbReference type="InterPro" id="IPR043129">
    <property type="entry name" value="ATPase_NBD"/>
</dbReference>
<sequence>MSRSDNNLYLPKMRPLPSRRAVIMSVLDVGSTKVCCLIAKLVPQEEKAILSSRSHKVEVLGYGYQRSRGIKSGVVVDMDAAEQAIRLAVDSAERMAGVTVESLIANISCGRLQSEIYSANVPLAGDSVSEADIQRVLSAGSSHSVTDGRAVTHALPISYSLDGSRGIRDPRGMMGHKLGVDMQVVTAEVPPVRNLELCINRGHLHVETMVATPFASGLSTIVDDEAELGVACIDMGGGTTTLSVFVDGHMVHLDAIAVGGNHVTTDIARAFATRLQDAERLKTLYGSPLASSSDDRDMLTVPPLESDSDLPNQIPRSALTRVIRPRVEEILELVRDRLTASGFAGRVGKQIVLTGGASQLTGLGEVARHILGRNVRLGRPLGVAGLPEAAKGPAFAAAVGLLIYPQVAQIEQFEHKNRRSGWGGQSGYLARVGQWIRESF</sequence>
<evidence type="ECO:0000256" key="1">
    <source>
        <dbReference type="ARBA" id="ARBA00022475"/>
    </source>
</evidence>
<dbReference type="OrthoDB" id="9810567at2"/>
<dbReference type="HAMAP" id="MF_02033">
    <property type="entry name" value="FtsA"/>
    <property type="match status" value="1"/>
</dbReference>
<keyword evidence="3 5" id="KW-0472">Membrane</keyword>
<comment type="subunit">
    <text evidence="5">Self-interacts. Interacts with FtsZ.</text>
</comment>
<dbReference type="GO" id="GO:0043093">
    <property type="term" value="P:FtsZ-dependent cytokinesis"/>
    <property type="evidence" value="ECO:0007669"/>
    <property type="project" value="UniProtKB-UniRule"/>
</dbReference>
<feature type="domain" description="SHS2" evidence="7">
    <location>
        <begin position="24"/>
        <end position="220"/>
    </location>
</feature>
<dbReference type="PANTHER" id="PTHR32432:SF4">
    <property type="entry name" value="CELL DIVISION PROTEIN FTSA"/>
    <property type="match status" value="1"/>
</dbReference>
<evidence type="ECO:0000259" key="7">
    <source>
        <dbReference type="SMART" id="SM00842"/>
    </source>
</evidence>
<dbReference type="InterPro" id="IPR050696">
    <property type="entry name" value="FtsA/MreB"/>
</dbReference>
<keyword evidence="1 5" id="KW-1003">Cell membrane</keyword>
<dbReference type="InterPro" id="IPR020823">
    <property type="entry name" value="Cell_div_FtsA"/>
</dbReference>
<evidence type="ECO:0000256" key="2">
    <source>
        <dbReference type="ARBA" id="ARBA00022618"/>
    </source>
</evidence>
<dbReference type="Gene3D" id="3.30.420.40">
    <property type="match status" value="1"/>
</dbReference>
<evidence type="ECO:0000256" key="3">
    <source>
        <dbReference type="ARBA" id="ARBA00023136"/>
    </source>
</evidence>
<dbReference type="RefSeq" id="WP_023000498.1">
    <property type="nucleotide sequence ID" value="NZ_CP045617.1"/>
</dbReference>
<evidence type="ECO:0000256" key="6">
    <source>
        <dbReference type="PIRNR" id="PIRNR003101"/>
    </source>
</evidence>
<evidence type="ECO:0000313" key="9">
    <source>
        <dbReference type="Proteomes" id="UP000048926"/>
    </source>
</evidence>
<dbReference type="CDD" id="cd24048">
    <property type="entry name" value="ASKHA_NBD_FtsA"/>
    <property type="match status" value="1"/>
</dbReference>
<comment type="function">
    <text evidence="5 6">Cell division protein that is involved in the assembly of the Z ring. May serve as a membrane anchor for the Z ring.</text>
</comment>
<dbReference type="Pfam" id="PF02491">
    <property type="entry name" value="SHS2_FTSA"/>
    <property type="match status" value="1"/>
</dbReference>
<dbReference type="NCBIfam" id="TIGR01174">
    <property type="entry name" value="ftsA"/>
    <property type="match status" value="1"/>
</dbReference>
<dbReference type="Pfam" id="PF14450">
    <property type="entry name" value="FtsA"/>
    <property type="match status" value="1"/>
</dbReference>
<evidence type="ECO:0000256" key="5">
    <source>
        <dbReference type="HAMAP-Rule" id="MF_02033"/>
    </source>
</evidence>